<dbReference type="eggNOG" id="COG1073">
    <property type="taxonomic scope" value="Bacteria"/>
</dbReference>
<dbReference type="PRINTS" id="PR00111">
    <property type="entry name" value="ABHYDROLASE"/>
</dbReference>
<feature type="domain" description="AB hydrolase-1" evidence="1">
    <location>
        <begin position="27"/>
        <end position="254"/>
    </location>
</feature>
<dbReference type="KEGG" id="ksk:KSE_41660"/>
<dbReference type="STRING" id="452652.KSE_41660"/>
<dbReference type="PATRIC" id="fig|452652.3.peg.4160"/>
<reference evidence="2 3" key="1">
    <citation type="journal article" date="2010" name="DNA Res.">
        <title>Genome sequence of Kitasatospora setae NBRC 14216T: an evolutionary snapshot of the family Streptomycetaceae.</title>
        <authorList>
            <person name="Ichikawa N."/>
            <person name="Oguchi A."/>
            <person name="Ikeda H."/>
            <person name="Ishikawa J."/>
            <person name="Kitani S."/>
            <person name="Watanabe Y."/>
            <person name="Nakamura S."/>
            <person name="Katano Y."/>
            <person name="Kishi E."/>
            <person name="Sasagawa M."/>
            <person name="Ankai A."/>
            <person name="Fukui S."/>
            <person name="Hashimoto Y."/>
            <person name="Kamata S."/>
            <person name="Otoguro M."/>
            <person name="Tanikawa S."/>
            <person name="Nihira T."/>
            <person name="Horinouchi S."/>
            <person name="Ohnishi Y."/>
            <person name="Hayakawa M."/>
            <person name="Kuzuyama T."/>
            <person name="Arisawa A."/>
            <person name="Nomoto F."/>
            <person name="Miura H."/>
            <person name="Takahashi Y."/>
            <person name="Fujita N."/>
        </authorList>
    </citation>
    <scope>NUCLEOTIDE SEQUENCE [LARGE SCALE GENOMIC DNA]</scope>
    <source>
        <strain evidence="3">ATCC 33774 / DSM 43861 / JCM 3304 / KCC A-0304 / NBRC 14216 / KM-6054</strain>
    </source>
</reference>
<keyword evidence="3" id="KW-1185">Reference proteome</keyword>
<dbReference type="InterPro" id="IPR029058">
    <property type="entry name" value="AB_hydrolase_fold"/>
</dbReference>
<dbReference type="HOGENOM" id="CLU_020336_50_2_11"/>
<proteinExistence type="predicted"/>
<dbReference type="PANTHER" id="PTHR43798">
    <property type="entry name" value="MONOACYLGLYCEROL LIPASE"/>
    <property type="match status" value="1"/>
</dbReference>
<dbReference type="RefSeq" id="WP_014137257.1">
    <property type="nucleotide sequence ID" value="NC_016109.1"/>
</dbReference>
<evidence type="ECO:0000313" key="2">
    <source>
        <dbReference type="EMBL" id="BAJ29952.1"/>
    </source>
</evidence>
<dbReference type="Pfam" id="PF12697">
    <property type="entry name" value="Abhydrolase_6"/>
    <property type="match status" value="1"/>
</dbReference>
<dbReference type="GO" id="GO:0047372">
    <property type="term" value="F:monoacylglycerol lipase activity"/>
    <property type="evidence" value="ECO:0007669"/>
    <property type="project" value="TreeGrafter"/>
</dbReference>
<dbReference type="GO" id="GO:0016020">
    <property type="term" value="C:membrane"/>
    <property type="evidence" value="ECO:0007669"/>
    <property type="project" value="TreeGrafter"/>
</dbReference>
<dbReference type="SUPFAM" id="SSF53474">
    <property type="entry name" value="alpha/beta-Hydrolases"/>
    <property type="match status" value="1"/>
</dbReference>
<sequence length="262" mass="27380">MTSTATTTTATVAYRTAGPADSAAPALVLVHGTGFGADGTFGHLVRHFDADRRVVLPDFAGCGETVDDGGELTAELLAGQIIAVIEAEGGAPVDLVGFSLGAVVSATVAALRPDLVRRLVLTAGWARPDHLYLHTHMTTWAGLKDDPTAFGRFGTLTAFSPEFMTVLGPDALAGIIAGNRPSEGALRHIDLNLRADLRPLLPRITAETLVIGCTKDGTVPFALTRELADALPAARFEALESGHVVVYEQPDAFVGLVRAFTA</sequence>
<dbReference type="EMBL" id="AP010968">
    <property type="protein sequence ID" value="BAJ29952.1"/>
    <property type="molecule type" value="Genomic_DNA"/>
</dbReference>
<evidence type="ECO:0000313" key="3">
    <source>
        <dbReference type="Proteomes" id="UP000007076"/>
    </source>
</evidence>
<dbReference type="Gene3D" id="3.40.50.1820">
    <property type="entry name" value="alpha/beta hydrolase"/>
    <property type="match status" value="1"/>
</dbReference>
<name>E4MZL8_KITSK</name>
<dbReference type="AlphaFoldDB" id="E4MZL8"/>
<protein>
    <submittedName>
        <fullName evidence="2">Putative hydrolase</fullName>
    </submittedName>
</protein>
<organism evidence="2 3">
    <name type="scientific">Kitasatospora setae (strain ATCC 33774 / DSM 43861 / JCM 3304 / KCC A-0304 / NBRC 14216 / KM-6054)</name>
    <name type="common">Streptomyces setae</name>
    <dbReference type="NCBI Taxonomy" id="452652"/>
    <lineage>
        <taxon>Bacteria</taxon>
        <taxon>Bacillati</taxon>
        <taxon>Actinomycetota</taxon>
        <taxon>Actinomycetes</taxon>
        <taxon>Kitasatosporales</taxon>
        <taxon>Streptomycetaceae</taxon>
        <taxon>Kitasatospora</taxon>
    </lineage>
</organism>
<dbReference type="InterPro" id="IPR050266">
    <property type="entry name" value="AB_hydrolase_sf"/>
</dbReference>
<gene>
    <name evidence="2" type="ordered locus">KSE_41660</name>
</gene>
<dbReference type="GO" id="GO:0046464">
    <property type="term" value="P:acylglycerol catabolic process"/>
    <property type="evidence" value="ECO:0007669"/>
    <property type="project" value="TreeGrafter"/>
</dbReference>
<keyword evidence="2" id="KW-0378">Hydrolase</keyword>
<dbReference type="PANTHER" id="PTHR43798:SF5">
    <property type="entry name" value="MONOACYLGLYCEROL LIPASE ABHD6"/>
    <property type="match status" value="1"/>
</dbReference>
<dbReference type="InterPro" id="IPR000073">
    <property type="entry name" value="AB_hydrolase_1"/>
</dbReference>
<dbReference type="Proteomes" id="UP000007076">
    <property type="component" value="Chromosome"/>
</dbReference>
<evidence type="ECO:0000259" key="1">
    <source>
        <dbReference type="Pfam" id="PF12697"/>
    </source>
</evidence>
<accession>E4MZL8</accession>